<dbReference type="Proteomes" id="UP000182584">
    <property type="component" value="Unassembled WGS sequence"/>
</dbReference>
<feature type="chain" id="PRO_5010285756" evidence="1">
    <location>
        <begin position="29"/>
        <end position="256"/>
    </location>
</feature>
<reference evidence="2 3" key="1">
    <citation type="submission" date="2016-10" db="EMBL/GenBank/DDBJ databases">
        <authorList>
            <person name="de Groot N.N."/>
        </authorList>
    </citation>
    <scope>NUCLEOTIDE SEQUENCE [LARGE SCALE GENOMIC DNA]</scope>
    <source>
        <strain evidence="2 3">AR40</strain>
    </source>
</reference>
<sequence length="256" mass="26910">MNKKTLMKSLAVVTAGVLIFTHAPTVMATASIEGTGSVVSSSGKLNGSTDEQWDPASIDVFVTTEGGSDIIYDVDITYGSMKFVYDYGSVWDPDTHRYTAGSSGKQSGGWVTSGVNGTNNKITITNNSNFPMQADFAYTAVDEGDGKLNSSTTTGSVIGIFTDDNSKLTEAVLAEGLNGSTVSTMQTRSLVLEMDISNLAVGDSYYKYSDGGLTEDDVYFALSGKPDKGLSLNSKIVGTIGITITPCQGVEATDKQ</sequence>
<dbReference type="EMBL" id="FOGJ01000004">
    <property type="protein sequence ID" value="SER33111.1"/>
    <property type="molecule type" value="Genomic_DNA"/>
</dbReference>
<protein>
    <submittedName>
        <fullName evidence="2">Uncharacterized protein</fullName>
    </submittedName>
</protein>
<keyword evidence="1" id="KW-0732">Signal</keyword>
<evidence type="ECO:0000313" key="3">
    <source>
        <dbReference type="Proteomes" id="UP000182584"/>
    </source>
</evidence>
<evidence type="ECO:0000256" key="1">
    <source>
        <dbReference type="SAM" id="SignalP"/>
    </source>
</evidence>
<proteinExistence type="predicted"/>
<accession>A0A1H9NBB4</accession>
<gene>
    <name evidence="2" type="ORF">SAMN04487884_104119</name>
</gene>
<evidence type="ECO:0000313" key="2">
    <source>
        <dbReference type="EMBL" id="SER33111.1"/>
    </source>
</evidence>
<organism evidence="2 3">
    <name type="scientific">Butyrivibrio fibrisolvens</name>
    <dbReference type="NCBI Taxonomy" id="831"/>
    <lineage>
        <taxon>Bacteria</taxon>
        <taxon>Bacillati</taxon>
        <taxon>Bacillota</taxon>
        <taxon>Clostridia</taxon>
        <taxon>Lachnospirales</taxon>
        <taxon>Lachnospiraceae</taxon>
        <taxon>Butyrivibrio</taxon>
    </lineage>
</organism>
<dbReference type="AlphaFoldDB" id="A0A1H9NBB4"/>
<feature type="signal peptide" evidence="1">
    <location>
        <begin position="1"/>
        <end position="28"/>
    </location>
</feature>
<name>A0A1H9NBB4_BUTFI</name>